<keyword evidence="4" id="KW-0418">Kinase</keyword>
<accession>A0AAN0IIF7</accession>
<reference evidence="8" key="1">
    <citation type="journal article" date="2010" name="Nature">
        <title>The Amphimedon queenslandica genome and the evolution of animal complexity.</title>
        <authorList>
            <person name="Srivastava M."/>
            <person name="Simakov O."/>
            <person name="Chapman J."/>
            <person name="Fahey B."/>
            <person name="Gauthier M.E."/>
            <person name="Mitros T."/>
            <person name="Richards G.S."/>
            <person name="Conaco C."/>
            <person name="Dacre M."/>
            <person name="Hellsten U."/>
            <person name="Larroux C."/>
            <person name="Putnam N.H."/>
            <person name="Stanke M."/>
            <person name="Adamska M."/>
            <person name="Darling A."/>
            <person name="Degnan S.M."/>
            <person name="Oakley T.H."/>
            <person name="Plachetzki D.C."/>
            <person name="Zhai Y."/>
            <person name="Adamski M."/>
            <person name="Calcino A."/>
            <person name="Cummins S.F."/>
            <person name="Goodstein D.M."/>
            <person name="Harris C."/>
            <person name="Jackson D.J."/>
            <person name="Leys S.P."/>
            <person name="Shu S."/>
            <person name="Woodcroft B.J."/>
            <person name="Vervoort M."/>
            <person name="Kosik K.S."/>
            <person name="Manning G."/>
            <person name="Degnan B.M."/>
            <person name="Rokhsar D.S."/>
        </authorList>
    </citation>
    <scope>NUCLEOTIDE SEQUENCE [LARGE SCALE GENOMIC DNA]</scope>
</reference>
<dbReference type="SMART" id="SM00220">
    <property type="entry name" value="S_TKc"/>
    <property type="match status" value="1"/>
</dbReference>
<dbReference type="GO" id="GO:0005524">
    <property type="term" value="F:ATP binding"/>
    <property type="evidence" value="ECO:0007669"/>
    <property type="project" value="UniProtKB-KW"/>
</dbReference>
<dbReference type="InterPro" id="IPR050494">
    <property type="entry name" value="Ser_Thr_dual-spec_kinase"/>
</dbReference>
<feature type="domain" description="Protein kinase" evidence="6">
    <location>
        <begin position="84"/>
        <end position="347"/>
    </location>
</feature>
<dbReference type="SUPFAM" id="SSF56112">
    <property type="entry name" value="Protein kinase-like (PK-like)"/>
    <property type="match status" value="1"/>
</dbReference>
<reference evidence="7" key="2">
    <citation type="submission" date="2024-06" db="UniProtKB">
        <authorList>
            <consortium name="EnsemblMetazoa"/>
        </authorList>
    </citation>
    <scope>IDENTIFICATION</scope>
</reference>
<keyword evidence="1" id="KW-0723">Serine/threonine-protein kinase</keyword>
<dbReference type="Gene3D" id="3.30.200.20">
    <property type="entry name" value="Phosphorylase Kinase, domain 1"/>
    <property type="match status" value="1"/>
</dbReference>
<evidence type="ECO:0000259" key="6">
    <source>
        <dbReference type="PROSITE" id="PS50011"/>
    </source>
</evidence>
<dbReference type="GO" id="GO:0004674">
    <property type="term" value="F:protein serine/threonine kinase activity"/>
    <property type="evidence" value="ECO:0007669"/>
    <property type="project" value="UniProtKB-KW"/>
</dbReference>
<evidence type="ECO:0000313" key="7">
    <source>
        <dbReference type="EnsemblMetazoa" id="XP_003391028.2"/>
    </source>
</evidence>
<keyword evidence="2" id="KW-0808">Transferase</keyword>
<dbReference type="Gene3D" id="1.10.510.10">
    <property type="entry name" value="Transferase(Phosphotransferase) domain 1"/>
    <property type="match status" value="2"/>
</dbReference>
<dbReference type="PANTHER" id="PTHR24058:SF103">
    <property type="entry name" value="SERINE_THREONINE-PROTEIN KINASE PRP4 HOMOLOG"/>
    <property type="match status" value="1"/>
</dbReference>
<evidence type="ECO:0000256" key="5">
    <source>
        <dbReference type="ARBA" id="ARBA00022840"/>
    </source>
</evidence>
<name>A0AAN0IIF7_AMPQE</name>
<dbReference type="InterPro" id="IPR008271">
    <property type="entry name" value="Ser/Thr_kinase_AS"/>
</dbReference>
<keyword evidence="8" id="KW-1185">Reference proteome</keyword>
<dbReference type="AlphaFoldDB" id="A0AAN0IIF7"/>
<dbReference type="Proteomes" id="UP000007879">
    <property type="component" value="Unassembled WGS sequence"/>
</dbReference>
<evidence type="ECO:0000256" key="2">
    <source>
        <dbReference type="ARBA" id="ARBA00022679"/>
    </source>
</evidence>
<dbReference type="GeneID" id="100634371"/>
<protein>
    <recommendedName>
        <fullName evidence="6">Protein kinase domain-containing protein</fullName>
    </recommendedName>
</protein>
<dbReference type="RefSeq" id="XP_003391028.2">
    <property type="nucleotide sequence ID" value="XM_003390980.3"/>
</dbReference>
<dbReference type="PROSITE" id="PS00108">
    <property type="entry name" value="PROTEIN_KINASE_ST"/>
    <property type="match status" value="1"/>
</dbReference>
<dbReference type="PROSITE" id="PS50011">
    <property type="entry name" value="PROTEIN_KINASE_DOM"/>
    <property type="match status" value="1"/>
</dbReference>
<sequence length="352" mass="40709">MSLNLLEDVKNEVERSLKTGSPQQVLRSKKQIMELCTCTCISLQSPSKALLADGIGENDHLTDNWDDAEGYYRVRIGEQLDRRYMVYGYTGQGVFSNVVRARDTSRSSQEVAIKIIRNNEMMHKTGMAELEILKKLNATDPDDKFHCIRLFSNFFHKNHLCLVFESMSMNIREVLRKYGKNIGLHIKAVRSYSQQLLLALKLMKRCTILHADIKPDNILVNESKLMLKLCDFGSASFIQDNEITPYLVSRFYRAPEIRKGMFRENHFDSSFNFLYHTVDKVTQKEKVVVMSSFTPQRDLLADLVGSQSPSEAHLRKIHHFKDFLDKIFILDPTKRLSINQALQHPFIIEKLD</sequence>
<evidence type="ECO:0000256" key="1">
    <source>
        <dbReference type="ARBA" id="ARBA00022527"/>
    </source>
</evidence>
<dbReference type="EnsemblMetazoa" id="XM_003390980.3">
    <property type="protein sequence ID" value="XP_003391028.2"/>
    <property type="gene ID" value="LOC100634371"/>
</dbReference>
<organism evidence="7 8">
    <name type="scientific">Amphimedon queenslandica</name>
    <name type="common">Sponge</name>
    <dbReference type="NCBI Taxonomy" id="400682"/>
    <lineage>
        <taxon>Eukaryota</taxon>
        <taxon>Metazoa</taxon>
        <taxon>Porifera</taxon>
        <taxon>Demospongiae</taxon>
        <taxon>Heteroscleromorpha</taxon>
        <taxon>Haplosclerida</taxon>
        <taxon>Niphatidae</taxon>
        <taxon>Amphimedon</taxon>
    </lineage>
</organism>
<dbReference type="FunFam" id="3.30.200.20:FF:000123">
    <property type="entry name" value="serine/threonine-protein kinase PRP4 homolog"/>
    <property type="match status" value="1"/>
</dbReference>
<dbReference type="PANTHER" id="PTHR24058">
    <property type="entry name" value="DUAL SPECIFICITY PROTEIN KINASE"/>
    <property type="match status" value="1"/>
</dbReference>
<dbReference type="KEGG" id="aqu:100634371"/>
<dbReference type="InterPro" id="IPR000719">
    <property type="entry name" value="Prot_kinase_dom"/>
</dbReference>
<keyword evidence="3" id="KW-0547">Nucleotide-binding</keyword>
<proteinExistence type="predicted"/>
<dbReference type="Pfam" id="PF00069">
    <property type="entry name" value="Pkinase"/>
    <property type="match status" value="1"/>
</dbReference>
<keyword evidence="5" id="KW-0067">ATP-binding</keyword>
<dbReference type="InterPro" id="IPR011009">
    <property type="entry name" value="Kinase-like_dom_sf"/>
</dbReference>
<evidence type="ECO:0000256" key="4">
    <source>
        <dbReference type="ARBA" id="ARBA00022777"/>
    </source>
</evidence>
<evidence type="ECO:0000256" key="3">
    <source>
        <dbReference type="ARBA" id="ARBA00022741"/>
    </source>
</evidence>
<evidence type="ECO:0000313" key="8">
    <source>
        <dbReference type="Proteomes" id="UP000007879"/>
    </source>
</evidence>